<evidence type="ECO:0000256" key="3">
    <source>
        <dbReference type="ARBA" id="ARBA00023125"/>
    </source>
</evidence>
<dbReference type="PANTHER" id="PTHR30537:SF5">
    <property type="entry name" value="HTH-TYPE TRANSCRIPTIONAL ACTIVATOR TTDR-RELATED"/>
    <property type="match status" value="1"/>
</dbReference>
<dbReference type="PROSITE" id="PS50931">
    <property type="entry name" value="HTH_LYSR"/>
    <property type="match status" value="1"/>
</dbReference>
<dbReference type="InterPro" id="IPR058163">
    <property type="entry name" value="LysR-type_TF_proteobact-type"/>
</dbReference>
<keyword evidence="3" id="KW-0238">DNA-binding</keyword>
<evidence type="ECO:0000256" key="1">
    <source>
        <dbReference type="ARBA" id="ARBA00009437"/>
    </source>
</evidence>
<evidence type="ECO:0000256" key="2">
    <source>
        <dbReference type="ARBA" id="ARBA00023015"/>
    </source>
</evidence>
<dbReference type="InterPro" id="IPR036390">
    <property type="entry name" value="WH_DNA-bd_sf"/>
</dbReference>
<keyword evidence="4" id="KW-0804">Transcription</keyword>
<protein>
    <submittedName>
        <fullName evidence="6">Transcriptional regulator, LysR family</fullName>
    </submittedName>
</protein>
<dbReference type="InterPro" id="IPR000847">
    <property type="entry name" value="LysR_HTH_N"/>
</dbReference>
<dbReference type="SUPFAM" id="SSF46785">
    <property type="entry name" value="Winged helix' DNA-binding domain"/>
    <property type="match status" value="1"/>
</dbReference>
<evidence type="ECO:0000259" key="5">
    <source>
        <dbReference type="PROSITE" id="PS50931"/>
    </source>
</evidence>
<proteinExistence type="inferred from homology"/>
<feature type="domain" description="HTH lysR-type" evidence="5">
    <location>
        <begin position="1"/>
        <end position="59"/>
    </location>
</feature>
<dbReference type="GO" id="GO:0006351">
    <property type="term" value="P:DNA-templated transcription"/>
    <property type="evidence" value="ECO:0007669"/>
    <property type="project" value="TreeGrafter"/>
</dbReference>
<dbReference type="GO" id="GO:0043565">
    <property type="term" value="F:sequence-specific DNA binding"/>
    <property type="evidence" value="ECO:0007669"/>
    <property type="project" value="TreeGrafter"/>
</dbReference>
<dbReference type="Pfam" id="PF03466">
    <property type="entry name" value="LysR_substrate"/>
    <property type="match status" value="1"/>
</dbReference>
<comment type="similarity">
    <text evidence="1">Belongs to the LysR transcriptional regulatory family.</text>
</comment>
<dbReference type="Pfam" id="PF00126">
    <property type="entry name" value="HTH_1"/>
    <property type="match status" value="1"/>
</dbReference>
<dbReference type="FunFam" id="3.40.190.290:FF:000001">
    <property type="entry name" value="Transcriptional regulator, LysR family"/>
    <property type="match status" value="1"/>
</dbReference>
<dbReference type="PANTHER" id="PTHR30537">
    <property type="entry name" value="HTH-TYPE TRANSCRIPTIONAL REGULATOR"/>
    <property type="match status" value="1"/>
</dbReference>
<dbReference type="Gene3D" id="3.40.190.290">
    <property type="match status" value="1"/>
</dbReference>
<accession>A0A6S6U662</accession>
<dbReference type="InterPro" id="IPR005119">
    <property type="entry name" value="LysR_subst-bd"/>
</dbReference>
<reference evidence="6" key="1">
    <citation type="submission" date="2020-01" db="EMBL/GenBank/DDBJ databases">
        <authorList>
            <person name="Meier V. D."/>
            <person name="Meier V D."/>
        </authorList>
    </citation>
    <scope>NUCLEOTIDE SEQUENCE</scope>
    <source>
        <strain evidence="6">HLG_WM_MAG_07</strain>
    </source>
</reference>
<evidence type="ECO:0000256" key="4">
    <source>
        <dbReference type="ARBA" id="ARBA00023163"/>
    </source>
</evidence>
<evidence type="ECO:0000313" key="6">
    <source>
        <dbReference type="EMBL" id="CAA6828526.1"/>
    </source>
</evidence>
<sequence length="301" mass="33500">MDVLGNMHIFVEVAERGSFTGAAERMNLSRGQVSKAIAQLETHFKARLLNRTTRKVSLSEVGRTYYERCKVVLEDMAEIENLTARQTSEPEGTLFIGAPTSFGILHLNRLLPKFLKRYPKVQVDIQLADRIIDIVAEGYDLVIRIAPMEDSSLIARKIAPSRAVFCASPEYLKIHGEPQFPSDLKDHNCLIYSNVRSPNQWTVSGEKGTELVKVNGSLISDNGEILHAATVAGLGITLSPTFIAGAALKSGKLQEILTDYSPPALGIYAIYPSRRYLSAKVRTFIDFLKEEIGEQPEWDNY</sequence>
<dbReference type="InterPro" id="IPR036388">
    <property type="entry name" value="WH-like_DNA-bd_sf"/>
</dbReference>
<gene>
    <name evidence="6" type="ORF">HELGO_WM9349</name>
</gene>
<dbReference type="FunFam" id="1.10.10.10:FF:000001">
    <property type="entry name" value="LysR family transcriptional regulator"/>
    <property type="match status" value="1"/>
</dbReference>
<keyword evidence="2" id="KW-0805">Transcription regulation</keyword>
<dbReference type="EMBL" id="CACVAY010000149">
    <property type="protein sequence ID" value="CAA6828526.1"/>
    <property type="molecule type" value="Genomic_DNA"/>
</dbReference>
<organism evidence="6">
    <name type="scientific">uncultured Thiotrichaceae bacterium</name>
    <dbReference type="NCBI Taxonomy" id="298394"/>
    <lineage>
        <taxon>Bacteria</taxon>
        <taxon>Pseudomonadati</taxon>
        <taxon>Pseudomonadota</taxon>
        <taxon>Gammaproteobacteria</taxon>
        <taxon>Thiotrichales</taxon>
        <taxon>Thiotrichaceae</taxon>
        <taxon>environmental samples</taxon>
    </lineage>
</organism>
<dbReference type="Gene3D" id="1.10.10.10">
    <property type="entry name" value="Winged helix-like DNA-binding domain superfamily/Winged helix DNA-binding domain"/>
    <property type="match status" value="1"/>
</dbReference>
<dbReference type="CDD" id="cd08422">
    <property type="entry name" value="PBP2_CrgA_like"/>
    <property type="match status" value="1"/>
</dbReference>
<dbReference type="SUPFAM" id="SSF53850">
    <property type="entry name" value="Periplasmic binding protein-like II"/>
    <property type="match status" value="1"/>
</dbReference>
<dbReference type="GO" id="GO:0003700">
    <property type="term" value="F:DNA-binding transcription factor activity"/>
    <property type="evidence" value="ECO:0007669"/>
    <property type="project" value="InterPro"/>
</dbReference>
<name>A0A6S6U662_9GAMM</name>
<dbReference type="AlphaFoldDB" id="A0A6S6U662"/>